<proteinExistence type="predicted"/>
<gene>
    <name evidence="1" type="ORF">IE53DRAFT_390140</name>
</gene>
<evidence type="ECO:0000313" key="2">
    <source>
        <dbReference type="Proteomes" id="UP000245626"/>
    </source>
</evidence>
<keyword evidence="2" id="KW-1185">Reference proteome</keyword>
<sequence>MEASPRPLKRTRVEIGDPSLSDDLAQPVDVPPPPPSSPPPPEPPINDGIVPPPPESEPFPPPPPPPPASLPPPVPSEAPPPPPPIPPEEEEEEEELGGVEYWSKLASEEKEENTTRRDLYLDTINRSVLDFDFEKLCSVTLSNVNIYACLVCGKYFQGRGKSSHAYFHSINEGHRVFMNLNSAEVYVLPDNYLVNDPSLSDIQYLLNPTFSERRISELDAPDIRPSLDLEAKPYLPGFVGLNNISRNDYVNVVIQMLTHIPPLRNFFIRGSARPQGRMVGEGGSAELSASKRGKRSRPVSVDDAAGALVNSSELVKRFGALMRKIWNARAFKGQVSPHEFLQEVTNASAGRFKITEQADPVEFLGWLLNRLHTDLGGSRKRPSIVSRCLQGELRIESQAVIVRSGIEEELIGGGGSQVDKLDHDGRKEGGQEDEMGNAKFNIDKEIKVDRSPFLLLAVDLPPPPVFQDVIEKNIIPQVPISQVLAKYDGITFQEARGMIRRYKLTRLPPFVILHFRRFTKNNFVEERNPTIVNFPIKGLDLADYVDPSEAPLSTIYDLVANITHEATAGTVRENSVWRSQVRTRIDGRPIGHQQEPAEKPEEKWFQIQDLIVEDINRQMIFLGETYIQVWERRGGSEEVERIMTKSATGSKQVDPKVKVKLT</sequence>
<reference evidence="1 2" key="1">
    <citation type="journal article" date="2018" name="Mol. Biol. Evol.">
        <title>Broad Genomic Sampling Reveals a Smut Pathogenic Ancestry of the Fungal Clade Ustilaginomycotina.</title>
        <authorList>
            <person name="Kijpornyongpan T."/>
            <person name="Mondo S.J."/>
            <person name="Barry K."/>
            <person name="Sandor L."/>
            <person name="Lee J."/>
            <person name="Lipzen A."/>
            <person name="Pangilinan J."/>
            <person name="LaButti K."/>
            <person name="Hainaut M."/>
            <person name="Henrissat B."/>
            <person name="Grigoriev I.V."/>
            <person name="Spatafora J.W."/>
            <person name="Aime M.C."/>
        </authorList>
    </citation>
    <scope>NUCLEOTIDE SEQUENCE [LARGE SCALE GENOMIC DNA]</scope>
    <source>
        <strain evidence="1 2">SA 807</strain>
    </source>
</reference>
<accession>A0ACD0NPI6</accession>
<name>A0ACD0NPI6_9BASI</name>
<protein>
    <submittedName>
        <fullName evidence="1">Cysteine proteinase</fullName>
    </submittedName>
</protein>
<dbReference type="EMBL" id="KZ820355">
    <property type="protein sequence ID" value="PWN47726.1"/>
    <property type="molecule type" value="Genomic_DNA"/>
</dbReference>
<evidence type="ECO:0000313" key="1">
    <source>
        <dbReference type="EMBL" id="PWN47726.1"/>
    </source>
</evidence>
<dbReference type="Proteomes" id="UP000245626">
    <property type="component" value="Unassembled WGS sequence"/>
</dbReference>
<organism evidence="1 2">
    <name type="scientific">Violaceomyces palustris</name>
    <dbReference type="NCBI Taxonomy" id="1673888"/>
    <lineage>
        <taxon>Eukaryota</taxon>
        <taxon>Fungi</taxon>
        <taxon>Dikarya</taxon>
        <taxon>Basidiomycota</taxon>
        <taxon>Ustilaginomycotina</taxon>
        <taxon>Ustilaginomycetes</taxon>
        <taxon>Violaceomycetales</taxon>
        <taxon>Violaceomycetaceae</taxon>
        <taxon>Violaceomyces</taxon>
    </lineage>
</organism>